<accession>A0A409WP68</accession>
<dbReference type="OrthoDB" id="10683748at2759"/>
<dbReference type="AlphaFoldDB" id="A0A409WP68"/>
<protein>
    <submittedName>
        <fullName evidence="2">Uncharacterized protein</fullName>
    </submittedName>
</protein>
<gene>
    <name evidence="2" type="ORF">CVT25_003693</name>
</gene>
<dbReference type="InParanoid" id="A0A409WP68"/>
<organism evidence="2 3">
    <name type="scientific">Psilocybe cyanescens</name>
    <dbReference type="NCBI Taxonomy" id="93625"/>
    <lineage>
        <taxon>Eukaryota</taxon>
        <taxon>Fungi</taxon>
        <taxon>Dikarya</taxon>
        <taxon>Basidiomycota</taxon>
        <taxon>Agaricomycotina</taxon>
        <taxon>Agaricomycetes</taxon>
        <taxon>Agaricomycetidae</taxon>
        <taxon>Agaricales</taxon>
        <taxon>Agaricineae</taxon>
        <taxon>Strophariaceae</taxon>
        <taxon>Psilocybe</taxon>
    </lineage>
</organism>
<evidence type="ECO:0000313" key="2">
    <source>
        <dbReference type="EMBL" id="PPQ80296.1"/>
    </source>
</evidence>
<evidence type="ECO:0000256" key="1">
    <source>
        <dbReference type="SAM" id="MobiDB-lite"/>
    </source>
</evidence>
<feature type="region of interest" description="Disordered" evidence="1">
    <location>
        <begin position="176"/>
        <end position="217"/>
    </location>
</feature>
<reference evidence="2 3" key="1">
    <citation type="journal article" date="2018" name="Evol. Lett.">
        <title>Horizontal gene cluster transfer increased hallucinogenic mushroom diversity.</title>
        <authorList>
            <person name="Reynolds H.T."/>
            <person name="Vijayakumar V."/>
            <person name="Gluck-Thaler E."/>
            <person name="Korotkin H.B."/>
            <person name="Matheny P.B."/>
            <person name="Slot J.C."/>
        </authorList>
    </citation>
    <scope>NUCLEOTIDE SEQUENCE [LARGE SCALE GENOMIC DNA]</scope>
    <source>
        <strain evidence="2 3">2631</strain>
    </source>
</reference>
<dbReference type="Proteomes" id="UP000283269">
    <property type="component" value="Unassembled WGS sequence"/>
</dbReference>
<dbReference type="EMBL" id="NHYD01003337">
    <property type="protein sequence ID" value="PPQ80296.1"/>
    <property type="molecule type" value="Genomic_DNA"/>
</dbReference>
<keyword evidence="3" id="KW-1185">Reference proteome</keyword>
<feature type="compositionally biased region" description="Low complexity" evidence="1">
    <location>
        <begin position="176"/>
        <end position="194"/>
    </location>
</feature>
<name>A0A409WP68_PSICY</name>
<comment type="caution">
    <text evidence="2">The sequence shown here is derived from an EMBL/GenBank/DDBJ whole genome shotgun (WGS) entry which is preliminary data.</text>
</comment>
<evidence type="ECO:0000313" key="3">
    <source>
        <dbReference type="Proteomes" id="UP000283269"/>
    </source>
</evidence>
<sequence length="729" mass="79513">MGRSKVAPAYKPQAKTAHIKRVYPGELPPLPPSYEAAVAQRQSQQQQVSYTAVSYAPAMQLPIYNASAIPQPIYNNSGTGWDAWGAKLAEEEQHYGGRFFTADQPMDIVVPDNATHFFSSNPLGDIAGGCVDTMMLTPSSSVMSMDVDVDPFLMNVDDPDEMDVDYIIIAPTEVVSPKPKASSPKPQQKMSPPKVSERSTQTKVTPKPSSSFSATAERALTKDVERVIESFRRLHLSDSIIPPSKAPIDRNTIGASTQISATSRIQETPNEPTRELALVTFSCDDLISLGSPKPFMHSTPFGDAPPAFSGIWKDLAGLEKAFVPPPPLVDDSPVTVEQVPLPSSAVDVTTQYSDFLELRDIDWGLASTVMPRYHEQVSSAVEQRVSAATPERPKRTTPSNNLKIHVKNITRRYKTKKPKKALILGLSLNTLQQCRRKKKLTSPLANINKLKKRTIAKTIPCDVNVSIDKAPKRQPMKQSKGDQLIRKALANAKLHVPRRSTAVAVAAPRAAVIVDAVAPRAAVIVEVVAPRAVAVVDVKAIAVAGAIPPEVISVVPSTDTGVASAFTIDACVQTPPPLSLSPVKEVSEVPRYAKFERSYTSFTTSFATAPSSHTIQESLDEYDEIESTTTALSPPPRCVEEARRTDERRYISYSCSFSIVPSTNNIKELAGPCNEETPSVVPVEMAYPLQDFGVEEKVFPGAFPMVENNTRDHPQPSFLAWLSHKLFGW</sequence>
<feature type="compositionally biased region" description="Polar residues" evidence="1">
    <location>
        <begin position="198"/>
        <end position="214"/>
    </location>
</feature>
<proteinExistence type="predicted"/>